<keyword evidence="3" id="KW-1185">Reference proteome</keyword>
<gene>
    <name evidence="2" type="ORF">BD410DRAFT_808827</name>
</gene>
<name>A0A4Y7PKM4_9AGAM</name>
<keyword evidence="1" id="KW-0812">Transmembrane</keyword>
<dbReference type="Proteomes" id="UP000294933">
    <property type="component" value="Unassembled WGS sequence"/>
</dbReference>
<dbReference type="VEuPathDB" id="FungiDB:BD410DRAFT_808827"/>
<dbReference type="EMBL" id="ML170271">
    <property type="protein sequence ID" value="TDL15541.1"/>
    <property type="molecule type" value="Genomic_DNA"/>
</dbReference>
<reference evidence="2 3" key="1">
    <citation type="submission" date="2018-06" db="EMBL/GenBank/DDBJ databases">
        <title>A transcriptomic atlas of mushroom development highlights an independent origin of complex multicellularity.</title>
        <authorList>
            <consortium name="DOE Joint Genome Institute"/>
            <person name="Krizsan K."/>
            <person name="Almasi E."/>
            <person name="Merenyi Z."/>
            <person name="Sahu N."/>
            <person name="Viragh M."/>
            <person name="Koszo T."/>
            <person name="Mondo S."/>
            <person name="Kiss B."/>
            <person name="Balint B."/>
            <person name="Kues U."/>
            <person name="Barry K."/>
            <person name="Hegedus J.C."/>
            <person name="Henrissat B."/>
            <person name="Johnson J."/>
            <person name="Lipzen A."/>
            <person name="Ohm R."/>
            <person name="Nagy I."/>
            <person name="Pangilinan J."/>
            <person name="Yan J."/>
            <person name="Xiong Y."/>
            <person name="Grigoriev I.V."/>
            <person name="Hibbett D.S."/>
            <person name="Nagy L.G."/>
        </authorList>
    </citation>
    <scope>NUCLEOTIDE SEQUENCE [LARGE SCALE GENOMIC DNA]</scope>
    <source>
        <strain evidence="2 3">SZMC22713</strain>
    </source>
</reference>
<accession>A0A4Y7PKM4</accession>
<dbReference type="AlphaFoldDB" id="A0A4Y7PKM4"/>
<dbReference type="OrthoDB" id="2536450at2759"/>
<evidence type="ECO:0000256" key="1">
    <source>
        <dbReference type="SAM" id="Phobius"/>
    </source>
</evidence>
<organism evidence="2 3">
    <name type="scientific">Rickenella mellea</name>
    <dbReference type="NCBI Taxonomy" id="50990"/>
    <lineage>
        <taxon>Eukaryota</taxon>
        <taxon>Fungi</taxon>
        <taxon>Dikarya</taxon>
        <taxon>Basidiomycota</taxon>
        <taxon>Agaricomycotina</taxon>
        <taxon>Agaricomycetes</taxon>
        <taxon>Hymenochaetales</taxon>
        <taxon>Rickenellaceae</taxon>
        <taxon>Rickenella</taxon>
    </lineage>
</organism>
<sequence length="166" mass="17272">MRSILFTATVLAGTSAVHAYVLFYRLRQTAFNMCVTSTLNAPQNASGTTFTLANALQVVTQVVTGSSTFTKEVACTNCIKAAYNILKQDEPSLATSTQVNAAFSTTCGASFLDGQTPSSIVQLAGASGSGTSNRKRDAESLFHAPAWTGVVISALVAVSTGFVIFA</sequence>
<evidence type="ECO:0000313" key="3">
    <source>
        <dbReference type="Proteomes" id="UP000294933"/>
    </source>
</evidence>
<evidence type="ECO:0000313" key="2">
    <source>
        <dbReference type="EMBL" id="TDL15541.1"/>
    </source>
</evidence>
<protein>
    <submittedName>
        <fullName evidence="2">Uncharacterized protein</fullName>
    </submittedName>
</protein>
<dbReference type="STRING" id="50990.A0A4Y7PKM4"/>
<keyword evidence="1" id="KW-1133">Transmembrane helix</keyword>
<feature type="transmembrane region" description="Helical" evidence="1">
    <location>
        <begin position="144"/>
        <end position="165"/>
    </location>
</feature>
<keyword evidence="1" id="KW-0472">Membrane</keyword>
<proteinExistence type="predicted"/>